<name>A0A1H5AID3_9PSEU</name>
<feature type="chain" id="PRO_5011467991" description="Secreted protein" evidence="1">
    <location>
        <begin position="27"/>
        <end position="110"/>
    </location>
</feature>
<keyword evidence="1" id="KW-0732">Signal</keyword>
<evidence type="ECO:0000313" key="3">
    <source>
        <dbReference type="Proteomes" id="UP000199622"/>
    </source>
</evidence>
<organism evidence="2 3">
    <name type="scientific">Amycolatopsis tolypomycina</name>
    <dbReference type="NCBI Taxonomy" id="208445"/>
    <lineage>
        <taxon>Bacteria</taxon>
        <taxon>Bacillati</taxon>
        <taxon>Actinomycetota</taxon>
        <taxon>Actinomycetes</taxon>
        <taxon>Pseudonocardiales</taxon>
        <taxon>Pseudonocardiaceae</taxon>
        <taxon>Amycolatopsis</taxon>
    </lineage>
</organism>
<feature type="signal peptide" evidence="1">
    <location>
        <begin position="1"/>
        <end position="26"/>
    </location>
</feature>
<keyword evidence="3" id="KW-1185">Reference proteome</keyword>
<dbReference type="Proteomes" id="UP000199622">
    <property type="component" value="Unassembled WGS sequence"/>
</dbReference>
<gene>
    <name evidence="2" type="ORF">SAMN04489727_7801</name>
</gene>
<protein>
    <recommendedName>
        <fullName evidence="4">Secreted protein</fullName>
    </recommendedName>
</protein>
<dbReference type="EMBL" id="FNSO01000004">
    <property type="protein sequence ID" value="SED42087.1"/>
    <property type="molecule type" value="Genomic_DNA"/>
</dbReference>
<sequence>MKAVHCAAVAVAVGAALACLPGTAAADTGKYIVSSRSAAYTFDYQWYRDLPADVHQQGLTQFTNATDVAMCTAEWENGNLYRIQDYPPGARYQPASSATDAIVNCAYFLA</sequence>
<evidence type="ECO:0008006" key="4">
    <source>
        <dbReference type="Google" id="ProtNLM"/>
    </source>
</evidence>
<reference evidence="3" key="1">
    <citation type="submission" date="2016-10" db="EMBL/GenBank/DDBJ databases">
        <authorList>
            <person name="Varghese N."/>
            <person name="Submissions S."/>
        </authorList>
    </citation>
    <scope>NUCLEOTIDE SEQUENCE [LARGE SCALE GENOMIC DNA]</scope>
    <source>
        <strain evidence="3">DSM 44544</strain>
    </source>
</reference>
<evidence type="ECO:0000313" key="2">
    <source>
        <dbReference type="EMBL" id="SED42087.1"/>
    </source>
</evidence>
<dbReference type="RefSeq" id="WP_091316860.1">
    <property type="nucleotide sequence ID" value="NZ_FNSO01000004.1"/>
</dbReference>
<dbReference type="AlphaFoldDB" id="A0A1H5AID3"/>
<evidence type="ECO:0000256" key="1">
    <source>
        <dbReference type="SAM" id="SignalP"/>
    </source>
</evidence>
<accession>A0A1H5AID3</accession>
<proteinExistence type="predicted"/>
<dbReference type="OrthoDB" id="9857717at2"/>
<dbReference type="PROSITE" id="PS51257">
    <property type="entry name" value="PROKAR_LIPOPROTEIN"/>
    <property type="match status" value="1"/>
</dbReference>
<dbReference type="STRING" id="208445.SAMN04489727_7801"/>